<evidence type="ECO:0000313" key="2">
    <source>
        <dbReference type="Proteomes" id="UP001165740"/>
    </source>
</evidence>
<feature type="signal peptide" evidence="1">
    <location>
        <begin position="1"/>
        <end position="23"/>
    </location>
</feature>
<accession>A0A9W3ADA4</accession>
<dbReference type="RefSeq" id="XP_055885184.1">
    <property type="nucleotide sequence ID" value="XM_056029209.1"/>
</dbReference>
<sequence>MDMSRCHSLAILLLAHIFALTNTFLISTPTGDCPNPATNCLDETFNKVFDNLGCLGCQTGCKAGYIMTANWKYYTTNKNITEPQWLCIPGTTCPWGHFPDKQGTLDSCPYCGDGCLNCHSFYKCEQCLLGFRLMRSNSTDGTEISHCASTGIACPVPPDHCQHSVYVVAVTGCQGCIICDTGYVSVANQKYRRASSDRTADYVYNGISISGTIELNEPRYTCVQGTTCPSGYHFVHRGELVTCEVSVNDVTVG</sequence>
<keyword evidence="1" id="KW-0732">Signal</keyword>
<dbReference type="Proteomes" id="UP001165740">
    <property type="component" value="Chromosome 5"/>
</dbReference>
<reference evidence="3" key="1">
    <citation type="submission" date="2025-08" db="UniProtKB">
        <authorList>
            <consortium name="RefSeq"/>
        </authorList>
    </citation>
    <scope>IDENTIFICATION</scope>
</reference>
<dbReference type="OMA" id="EPRYTCV"/>
<dbReference type="GeneID" id="106072883"/>
<organism evidence="2 3">
    <name type="scientific">Biomphalaria glabrata</name>
    <name type="common">Bloodfluke planorb</name>
    <name type="synonym">Freshwater snail</name>
    <dbReference type="NCBI Taxonomy" id="6526"/>
    <lineage>
        <taxon>Eukaryota</taxon>
        <taxon>Metazoa</taxon>
        <taxon>Spiralia</taxon>
        <taxon>Lophotrochozoa</taxon>
        <taxon>Mollusca</taxon>
        <taxon>Gastropoda</taxon>
        <taxon>Heterobranchia</taxon>
        <taxon>Euthyneura</taxon>
        <taxon>Panpulmonata</taxon>
        <taxon>Hygrophila</taxon>
        <taxon>Lymnaeoidea</taxon>
        <taxon>Planorbidae</taxon>
        <taxon>Biomphalaria</taxon>
    </lineage>
</organism>
<feature type="chain" id="PRO_5040823049" evidence="1">
    <location>
        <begin position="24"/>
        <end position="253"/>
    </location>
</feature>
<gene>
    <name evidence="3" type="primary">LOC106072883</name>
</gene>
<name>A0A9W3ADA4_BIOGL</name>
<proteinExistence type="predicted"/>
<protein>
    <submittedName>
        <fullName evidence="3">Proprotein convertase subtilisin/kexin type 5-like</fullName>
    </submittedName>
</protein>
<dbReference type="OrthoDB" id="6055607at2759"/>
<evidence type="ECO:0000256" key="1">
    <source>
        <dbReference type="SAM" id="SignalP"/>
    </source>
</evidence>
<dbReference type="AlphaFoldDB" id="A0A9W3ADA4"/>
<evidence type="ECO:0000313" key="3">
    <source>
        <dbReference type="RefSeq" id="XP_055885184.1"/>
    </source>
</evidence>
<keyword evidence="2" id="KW-1185">Reference proteome</keyword>